<reference evidence="3" key="1">
    <citation type="submission" date="2023-06" db="EMBL/GenBank/DDBJ databases">
        <title>Genomic of Agaribacillus aureum.</title>
        <authorList>
            <person name="Wang G."/>
        </authorList>
    </citation>
    <scope>NUCLEOTIDE SEQUENCE</scope>
    <source>
        <strain evidence="3">BMA12</strain>
    </source>
</reference>
<dbReference type="Proteomes" id="UP001172083">
    <property type="component" value="Unassembled WGS sequence"/>
</dbReference>
<gene>
    <name evidence="3" type="ORF">QQ020_16495</name>
</gene>
<feature type="chain" id="PRO_5046509376" evidence="1">
    <location>
        <begin position="22"/>
        <end position="203"/>
    </location>
</feature>
<dbReference type="RefSeq" id="WP_346759010.1">
    <property type="nucleotide sequence ID" value="NZ_JAUJEB010000003.1"/>
</dbReference>
<dbReference type="Pfam" id="PF02469">
    <property type="entry name" value="Fasciclin"/>
    <property type="match status" value="1"/>
</dbReference>
<dbReference type="EMBL" id="JAUJEB010000003">
    <property type="protein sequence ID" value="MDN5213673.1"/>
    <property type="molecule type" value="Genomic_DNA"/>
</dbReference>
<dbReference type="SUPFAM" id="SSF82153">
    <property type="entry name" value="FAS1 domain"/>
    <property type="match status" value="1"/>
</dbReference>
<dbReference type="PROSITE" id="PS50213">
    <property type="entry name" value="FAS1"/>
    <property type="match status" value="1"/>
</dbReference>
<evidence type="ECO:0000256" key="1">
    <source>
        <dbReference type="SAM" id="SignalP"/>
    </source>
</evidence>
<evidence type="ECO:0000313" key="4">
    <source>
        <dbReference type="Proteomes" id="UP001172083"/>
    </source>
</evidence>
<dbReference type="InterPro" id="IPR000782">
    <property type="entry name" value="FAS1_domain"/>
</dbReference>
<name>A0ABT8L7D9_9BACT</name>
<comment type="caution">
    <text evidence="3">The sequence shown here is derived from an EMBL/GenBank/DDBJ whole genome shotgun (WGS) entry which is preliminary data.</text>
</comment>
<dbReference type="Gene3D" id="2.30.180.10">
    <property type="entry name" value="FAS1 domain"/>
    <property type="match status" value="1"/>
</dbReference>
<sequence length="203" mass="22595">MKQIFKTKWLLLLVLTSFACNDDYFVNGGDPDGTVDMNNYDFLLSNPDAFSELIKVIDKTGQQAVVNKEDITFFAVQNESILTFLGSQDIKSVEDADEVQLTDLLQKYIFDGKQLRNDFSTGVGDDYLTVGSDDMNVKIVIADYKGVQNVGARNIVYTDNNLFDSLKAAKKDTRPAETLVTTGDIQTTNGVIHIIEPSHKFGF</sequence>
<evidence type="ECO:0000259" key="2">
    <source>
        <dbReference type="PROSITE" id="PS50213"/>
    </source>
</evidence>
<accession>A0ABT8L7D9</accession>
<proteinExistence type="predicted"/>
<keyword evidence="1" id="KW-0732">Signal</keyword>
<protein>
    <submittedName>
        <fullName evidence="3">Fasciclin domain-containing protein</fullName>
    </submittedName>
</protein>
<feature type="signal peptide" evidence="1">
    <location>
        <begin position="1"/>
        <end position="21"/>
    </location>
</feature>
<dbReference type="PROSITE" id="PS51257">
    <property type="entry name" value="PROKAR_LIPOPROTEIN"/>
    <property type="match status" value="1"/>
</dbReference>
<evidence type="ECO:0000313" key="3">
    <source>
        <dbReference type="EMBL" id="MDN5213673.1"/>
    </source>
</evidence>
<dbReference type="InterPro" id="IPR036378">
    <property type="entry name" value="FAS1_dom_sf"/>
</dbReference>
<keyword evidence="4" id="KW-1185">Reference proteome</keyword>
<feature type="domain" description="FAS1" evidence="2">
    <location>
        <begin position="37"/>
        <end position="199"/>
    </location>
</feature>
<organism evidence="3 4">
    <name type="scientific">Agaribacillus aureus</name>
    <dbReference type="NCBI Taxonomy" id="3051825"/>
    <lineage>
        <taxon>Bacteria</taxon>
        <taxon>Pseudomonadati</taxon>
        <taxon>Bacteroidota</taxon>
        <taxon>Cytophagia</taxon>
        <taxon>Cytophagales</taxon>
        <taxon>Splendidivirgaceae</taxon>
        <taxon>Agaribacillus</taxon>
    </lineage>
</organism>